<keyword evidence="1" id="KW-0472">Membrane</keyword>
<gene>
    <name evidence="2" type="ORF">HPULCUR_011759</name>
</gene>
<keyword evidence="1" id="KW-1133">Transmembrane helix</keyword>
<evidence type="ECO:0000313" key="3">
    <source>
        <dbReference type="Proteomes" id="UP001476247"/>
    </source>
</evidence>
<keyword evidence="1" id="KW-0812">Transmembrane</keyword>
<protein>
    <submittedName>
        <fullName evidence="2">Uncharacterized protein</fullName>
    </submittedName>
</protein>
<name>A0ABP9YHV4_9FUNG</name>
<evidence type="ECO:0000256" key="1">
    <source>
        <dbReference type="SAM" id="Phobius"/>
    </source>
</evidence>
<feature type="transmembrane region" description="Helical" evidence="1">
    <location>
        <begin position="20"/>
        <end position="39"/>
    </location>
</feature>
<dbReference type="EMBL" id="BAABUJ010000059">
    <property type="protein sequence ID" value="GAA5806228.1"/>
    <property type="molecule type" value="Genomic_DNA"/>
</dbReference>
<proteinExistence type="predicted"/>
<reference evidence="2 3" key="1">
    <citation type="submission" date="2024-04" db="EMBL/GenBank/DDBJ databases">
        <title>genome sequences of Mucor flavus KT1a and Helicostylum pulchrum KT1b strains isolation_sourced from the surface of a dry-aged beef.</title>
        <authorList>
            <person name="Toyotome T."/>
            <person name="Hosono M."/>
            <person name="Torimaru M."/>
            <person name="Fukuda K."/>
            <person name="Mikami N."/>
        </authorList>
    </citation>
    <scope>NUCLEOTIDE SEQUENCE [LARGE SCALE GENOMIC DNA]</scope>
    <source>
        <strain evidence="2 3">KT1b</strain>
    </source>
</reference>
<sequence length="67" mass="7333">MQRKSLWGSYKALAPNTRVMLGLGGMAFATAGIFLADLIEQQKPASDLEKLELEMLSPVTVVDHKKS</sequence>
<accession>A0ABP9YHV4</accession>
<evidence type="ECO:0000313" key="2">
    <source>
        <dbReference type="EMBL" id="GAA5806228.1"/>
    </source>
</evidence>
<comment type="caution">
    <text evidence="2">The sequence shown here is derived from an EMBL/GenBank/DDBJ whole genome shotgun (WGS) entry which is preliminary data.</text>
</comment>
<keyword evidence="3" id="KW-1185">Reference proteome</keyword>
<dbReference type="Proteomes" id="UP001476247">
    <property type="component" value="Unassembled WGS sequence"/>
</dbReference>
<organism evidence="2 3">
    <name type="scientific">Helicostylum pulchrum</name>
    <dbReference type="NCBI Taxonomy" id="562976"/>
    <lineage>
        <taxon>Eukaryota</taxon>
        <taxon>Fungi</taxon>
        <taxon>Fungi incertae sedis</taxon>
        <taxon>Mucoromycota</taxon>
        <taxon>Mucoromycotina</taxon>
        <taxon>Mucoromycetes</taxon>
        <taxon>Mucorales</taxon>
        <taxon>Mucorineae</taxon>
        <taxon>Mucoraceae</taxon>
        <taxon>Helicostylum</taxon>
    </lineage>
</organism>